<dbReference type="Proteomes" id="UP000198211">
    <property type="component" value="Unassembled WGS sequence"/>
</dbReference>
<evidence type="ECO:0000256" key="1">
    <source>
        <dbReference type="SAM" id="MobiDB-lite"/>
    </source>
</evidence>
<reference evidence="3" key="1">
    <citation type="submission" date="2017-03" db="EMBL/GenBank/DDBJ databases">
        <title>Phytopthora megakarya and P. palmivora, two closely related causual agents of cacao black pod achieved similar genome size and gene model numbers by different mechanisms.</title>
        <authorList>
            <person name="Ali S."/>
            <person name="Shao J."/>
            <person name="Larry D.J."/>
            <person name="Kronmiller B."/>
            <person name="Shen D."/>
            <person name="Strem M.D."/>
            <person name="Melnick R.L."/>
            <person name="Guiltinan M.J."/>
            <person name="Tyler B.M."/>
            <person name="Meinhardt L.W."/>
            <person name="Bailey B.A."/>
        </authorList>
    </citation>
    <scope>NUCLEOTIDE SEQUENCE [LARGE SCALE GENOMIC DNA]</scope>
    <source>
        <strain evidence="3">zdho120</strain>
    </source>
</reference>
<evidence type="ECO:0000313" key="3">
    <source>
        <dbReference type="Proteomes" id="UP000198211"/>
    </source>
</evidence>
<feature type="compositionally biased region" description="Low complexity" evidence="1">
    <location>
        <begin position="346"/>
        <end position="361"/>
    </location>
</feature>
<gene>
    <name evidence="2" type="ORF">PHMEG_00034202</name>
</gene>
<feature type="compositionally biased region" description="Low complexity" evidence="1">
    <location>
        <begin position="287"/>
        <end position="299"/>
    </location>
</feature>
<feature type="compositionally biased region" description="Polar residues" evidence="1">
    <location>
        <begin position="305"/>
        <end position="316"/>
    </location>
</feature>
<comment type="caution">
    <text evidence="2">The sequence shown here is derived from an EMBL/GenBank/DDBJ whole genome shotgun (WGS) entry which is preliminary data.</text>
</comment>
<protein>
    <submittedName>
        <fullName evidence="2">Uncharacterized protein</fullName>
    </submittedName>
</protein>
<evidence type="ECO:0000313" key="2">
    <source>
        <dbReference type="EMBL" id="OWY95721.1"/>
    </source>
</evidence>
<feature type="compositionally biased region" description="Low complexity" evidence="1">
    <location>
        <begin position="231"/>
        <end position="252"/>
    </location>
</feature>
<sequence>MKLVKSREASLNVQISEKNVVIKGHQEMYDRLENRMQLALRGNKILTKEVNHGRSEYLVAIQAFKKSHENLHKLLSHTDPKGTTLTLKLREGNRDLVLRVKRLEMANSALGSRLRLEDMDPESLVLMVEAVYKVCLEDCRDRDTLVDDIARAKVRFAEMRAEEQFPGGNKGKDKAKRRRTGSDNENVDFGGGDSGEDAPEEGRKCSATPSSAATFQPQPKKQKASPPATPSIPAEKSQPSPKSPSSKTSTPAPDHHKVGSAPKKVDVTVSDAGSMSSARLTPKRKAAFSSEFRSSFRLAGGFRSDITSLTSESLAGQSVKSSSPKSTKSRSKKTNTEPKSDRSSSDESVISVSSEPESASS</sequence>
<dbReference type="AlphaFoldDB" id="A0A225US10"/>
<accession>A0A225US10</accession>
<feature type="compositionally biased region" description="Basic and acidic residues" evidence="1">
    <location>
        <begin position="334"/>
        <end position="345"/>
    </location>
</feature>
<organism evidence="2 3">
    <name type="scientific">Phytophthora megakarya</name>
    <dbReference type="NCBI Taxonomy" id="4795"/>
    <lineage>
        <taxon>Eukaryota</taxon>
        <taxon>Sar</taxon>
        <taxon>Stramenopiles</taxon>
        <taxon>Oomycota</taxon>
        <taxon>Peronosporomycetes</taxon>
        <taxon>Peronosporales</taxon>
        <taxon>Peronosporaceae</taxon>
        <taxon>Phytophthora</taxon>
    </lineage>
</organism>
<feature type="region of interest" description="Disordered" evidence="1">
    <location>
        <begin position="163"/>
        <end position="361"/>
    </location>
</feature>
<dbReference type="EMBL" id="NBNE01012568">
    <property type="protein sequence ID" value="OWY95721.1"/>
    <property type="molecule type" value="Genomic_DNA"/>
</dbReference>
<proteinExistence type="predicted"/>
<keyword evidence="3" id="KW-1185">Reference proteome</keyword>
<name>A0A225US10_9STRA</name>